<dbReference type="GO" id="GO:0070898">
    <property type="term" value="P:RNA polymerase III preinitiation complex assembly"/>
    <property type="evidence" value="ECO:0007669"/>
    <property type="project" value="TreeGrafter"/>
</dbReference>
<dbReference type="AlphaFoldDB" id="A0AAQ3JMP0"/>
<protein>
    <recommendedName>
        <fullName evidence="2">Transcription factor TFIIIB component B'' Myb domain-containing protein</fullName>
    </recommendedName>
</protein>
<gene>
    <name evidence="3" type="ORF">Cni_G00579</name>
</gene>
<feature type="region of interest" description="Disordered" evidence="1">
    <location>
        <begin position="52"/>
        <end position="94"/>
    </location>
</feature>
<feature type="domain" description="Transcription factor TFIIIB component B'' Myb" evidence="2">
    <location>
        <begin position="1"/>
        <end position="53"/>
    </location>
</feature>
<evidence type="ECO:0000313" key="3">
    <source>
        <dbReference type="EMBL" id="WOK91888.1"/>
    </source>
</evidence>
<dbReference type="GO" id="GO:0001156">
    <property type="term" value="F:TFIIIC-class transcription factor complex binding"/>
    <property type="evidence" value="ECO:0007669"/>
    <property type="project" value="TreeGrafter"/>
</dbReference>
<dbReference type="InterPro" id="IPR039467">
    <property type="entry name" value="TFIIIB_B''_Myb"/>
</dbReference>
<keyword evidence="4" id="KW-1185">Reference proteome</keyword>
<dbReference type="Pfam" id="PF15963">
    <property type="entry name" value="Myb_DNA-bind_7"/>
    <property type="match status" value="1"/>
</dbReference>
<evidence type="ECO:0000259" key="2">
    <source>
        <dbReference type="Pfam" id="PF15963"/>
    </source>
</evidence>
<evidence type="ECO:0000256" key="1">
    <source>
        <dbReference type="SAM" id="MobiDB-lite"/>
    </source>
</evidence>
<organism evidence="3 4">
    <name type="scientific">Canna indica</name>
    <name type="common">Indian-shot</name>
    <dbReference type="NCBI Taxonomy" id="4628"/>
    <lineage>
        <taxon>Eukaryota</taxon>
        <taxon>Viridiplantae</taxon>
        <taxon>Streptophyta</taxon>
        <taxon>Embryophyta</taxon>
        <taxon>Tracheophyta</taxon>
        <taxon>Spermatophyta</taxon>
        <taxon>Magnoliopsida</taxon>
        <taxon>Liliopsida</taxon>
        <taxon>Zingiberales</taxon>
        <taxon>Cannaceae</taxon>
        <taxon>Canna</taxon>
    </lineage>
</organism>
<reference evidence="3 4" key="1">
    <citation type="submission" date="2023-10" db="EMBL/GenBank/DDBJ databases">
        <title>Chromosome-scale genome assembly provides insights into flower coloration mechanisms of Canna indica.</title>
        <authorList>
            <person name="Li C."/>
        </authorList>
    </citation>
    <scope>NUCLEOTIDE SEQUENCE [LARGE SCALE GENOMIC DNA]</scope>
    <source>
        <tissue evidence="3">Flower</tissue>
    </source>
</reference>
<dbReference type="Proteomes" id="UP001327560">
    <property type="component" value="Chromosome 1"/>
</dbReference>
<dbReference type="PANTHER" id="PTHR22929:SF0">
    <property type="entry name" value="TRANSCRIPTION FACTOR TFIIIB COMPONENT B'' HOMOLOG"/>
    <property type="match status" value="1"/>
</dbReference>
<dbReference type="GO" id="GO:0000126">
    <property type="term" value="C:transcription factor TFIIIB complex"/>
    <property type="evidence" value="ECO:0007669"/>
    <property type="project" value="TreeGrafter"/>
</dbReference>
<feature type="compositionally biased region" description="Polar residues" evidence="1">
    <location>
        <begin position="55"/>
        <end position="71"/>
    </location>
</feature>
<evidence type="ECO:0000313" key="4">
    <source>
        <dbReference type="Proteomes" id="UP001327560"/>
    </source>
</evidence>
<dbReference type="EMBL" id="CP136890">
    <property type="protein sequence ID" value="WOK91888.1"/>
    <property type="molecule type" value="Genomic_DNA"/>
</dbReference>
<sequence>MIQQLFPNRTHHQIKLKFKIEERKHPLQVHDALLHRSKDGSHVMQVIKQLKNRAGPTSNQEENGDPMNTLQDRVEKNEEETEGGSLNEELQQYDREGEDKYIKEFMVSKGEVDDQDYNQDECLFEWDSGTYPQESRCGRRYSNGRSNLYQIPVIINLN</sequence>
<accession>A0AAQ3JMP0</accession>
<proteinExistence type="predicted"/>
<name>A0AAQ3JMP0_9LILI</name>
<dbReference type="PANTHER" id="PTHR22929">
    <property type="entry name" value="RNA POLYMERASE III TRANSCRIPTION INITIATION FACTOR B"/>
    <property type="match status" value="1"/>
</dbReference>